<dbReference type="PANTHER" id="PTHR35668:SF1">
    <property type="entry name" value="PROTEIN SHORTAGE IN CHIASMATA 1 ORTHOLOG"/>
    <property type="match status" value="1"/>
</dbReference>
<reference evidence="2 3" key="1">
    <citation type="submission" date="2022-05" db="EMBL/GenBank/DDBJ databases">
        <authorList>
            <consortium name="Genoscope - CEA"/>
            <person name="William W."/>
        </authorList>
    </citation>
    <scope>NUCLEOTIDE SEQUENCE [LARGE SCALE GENOMIC DNA]</scope>
</reference>
<dbReference type="Pfam" id="PF17825">
    <property type="entry name" value="DUF5587"/>
    <property type="match status" value="2"/>
</dbReference>
<feature type="compositionally biased region" description="Polar residues" evidence="1">
    <location>
        <begin position="1503"/>
        <end position="1515"/>
    </location>
</feature>
<dbReference type="Proteomes" id="UP001159428">
    <property type="component" value="Unassembled WGS sequence"/>
</dbReference>
<dbReference type="PANTHER" id="PTHR35668">
    <property type="entry name" value="PROTEIN SHORTAGE IN CHIASMATA 1 ORTHOLOG"/>
    <property type="match status" value="1"/>
</dbReference>
<evidence type="ECO:0000256" key="1">
    <source>
        <dbReference type="SAM" id="MobiDB-lite"/>
    </source>
</evidence>
<feature type="non-terminal residue" evidence="2">
    <location>
        <position position="1515"/>
    </location>
</feature>
<dbReference type="GO" id="GO:0000794">
    <property type="term" value="C:condensed nuclear chromosome"/>
    <property type="evidence" value="ECO:0007669"/>
    <property type="project" value="InterPro"/>
</dbReference>
<dbReference type="GO" id="GO:0003697">
    <property type="term" value="F:single-stranded DNA binding"/>
    <property type="evidence" value="ECO:0007669"/>
    <property type="project" value="TreeGrafter"/>
</dbReference>
<dbReference type="EMBL" id="CALNXJ010000062">
    <property type="protein sequence ID" value="CAH3156713.1"/>
    <property type="molecule type" value="Genomic_DNA"/>
</dbReference>
<proteinExistence type="predicted"/>
<feature type="region of interest" description="Disordered" evidence="1">
    <location>
        <begin position="1384"/>
        <end position="1403"/>
    </location>
</feature>
<gene>
    <name evidence="2" type="ORF">PMEA_00029723</name>
</gene>
<feature type="region of interest" description="Disordered" evidence="1">
    <location>
        <begin position="493"/>
        <end position="524"/>
    </location>
</feature>
<organism evidence="2 3">
    <name type="scientific">Pocillopora meandrina</name>
    <dbReference type="NCBI Taxonomy" id="46732"/>
    <lineage>
        <taxon>Eukaryota</taxon>
        <taxon>Metazoa</taxon>
        <taxon>Cnidaria</taxon>
        <taxon>Anthozoa</taxon>
        <taxon>Hexacorallia</taxon>
        <taxon>Scleractinia</taxon>
        <taxon>Astrocoeniina</taxon>
        <taxon>Pocilloporidae</taxon>
        <taxon>Pocillopora</taxon>
    </lineage>
</organism>
<evidence type="ECO:0000313" key="3">
    <source>
        <dbReference type="Proteomes" id="UP001159428"/>
    </source>
</evidence>
<dbReference type="InterPro" id="IPR039991">
    <property type="entry name" value="SHOC1"/>
</dbReference>
<evidence type="ECO:0000313" key="2">
    <source>
        <dbReference type="EMBL" id="CAH3156713.1"/>
    </source>
</evidence>
<comment type="caution">
    <text evidence="2">The sequence shown here is derived from an EMBL/GenBank/DDBJ whole genome shotgun (WGS) entry which is preliminary data.</text>
</comment>
<feature type="region of interest" description="Disordered" evidence="1">
    <location>
        <begin position="450"/>
        <end position="476"/>
    </location>
</feature>
<feature type="compositionally biased region" description="Low complexity" evidence="1">
    <location>
        <begin position="503"/>
        <end position="512"/>
    </location>
</feature>
<protein>
    <submittedName>
        <fullName evidence="2">Uncharacterized protein</fullName>
    </submittedName>
</protein>
<feature type="compositionally biased region" description="Basic and acidic residues" evidence="1">
    <location>
        <begin position="454"/>
        <end position="475"/>
    </location>
</feature>
<accession>A0AAU9XSU4</accession>
<feature type="compositionally biased region" description="Basic and acidic residues" evidence="1">
    <location>
        <begin position="1389"/>
        <end position="1401"/>
    </location>
</feature>
<name>A0AAU9XSU4_9CNID</name>
<keyword evidence="3" id="KW-1185">Reference proteome</keyword>
<dbReference type="GO" id="GO:0000712">
    <property type="term" value="P:resolution of meiotic recombination intermediates"/>
    <property type="evidence" value="ECO:0007669"/>
    <property type="project" value="InterPro"/>
</dbReference>
<feature type="region of interest" description="Disordered" evidence="1">
    <location>
        <begin position="1469"/>
        <end position="1515"/>
    </location>
</feature>
<sequence length="1515" mass="171795">MPRYLGIDFLADALRQRKNMLSQMLLTIPSHLEYVDTYTHNGTATDRTRLIPRLKDMIPFKLSSRQPIDYLVQITEISGDIQRPVAYSSEKTGKDIVPSSNPDSPLVSFDMWSDLEEEIVDQVISSLAPDKEQFTPIDEKSDDDSMKLEEVEFTDNIYSIRQKIPDINVLASRLKTKLVQDPLLLDSHGNPLEEKSLLRSEIQASFRGKNAKGQGQEDKEMFSKIHCGDNVNENEDEIEDVFSPEITSKDAFCVKETLRLLDLHEKNELVGEKPELLLQQPTHTGVETLTGSEESRELKTNDFVKLNEGDQTNACVVLEDQQLLESPSHLPTVAENHSSKKFISSLQPFKLSTEITSPPLSPNKVKQCVQNIWENEKFLFSEHLAMVLPVPTTSSRRRKDHSTTLIQEAMKKLTLSQELLDGKVELGIPWNPLAVSIRQMENCQKYVQSVSSWSDERQSQSEISPHRKETPRETFSKNNIYGEIKSLQRKTQTLTSKHDIHDTSTTLSTSSDTTKRFNSRSSNTSKFVTEIGDTSGETDERESHFTKRKMLPAFNQFCGGIDDFFLLREGHKNSSKSPSSGQCAPTKKVVKAVKVRPSVFTTEQTGFDSGVTQDLTGHECHAQQHSNYHLLQRDILVELSDDFQEILDELIGHVKPLLSKLQRAGVVPQTKTLSNLNPEYTRFVLKQTQMSLNEGEHKSEIYGMSICLHGLVSSVDILMHSGLEAAIAYFSSINEKYSSLIGGALESTRRYLFETRFAFEQQKIIHPKLSKLLTIVAKWSKDQEACSANAAIIVYTFHEKLTKEITETLSGLHGVQTRLFNKDTEINALQEENGQLVIYVVNGLAASEDFPWASFDFVLDYNLSGTVTRVELSRSPRLKSHVILKTISKVSMGNHLSEAEDISDASLLSDQDQYIFIGSEKFTHNKDLLHLLETCHNVMIYERRRSKTKSDDSLNKVLLQPDVMIDERTCIHLQHLSSLTDENEYKGLRDVVLSLSLKCHKCHIIMYSNKQPDHAFTGEVLRHLSLLFASCAHFQKNEFEVEILYSFTMKETARLIRQIGDKARAQSPVWNKMEWPKRKWLTNEASAHEEFLVSLPCMNSFSAQVMLTAAPLAELLKMSPEELKETCPWIPPKTLSEFYKSVNWCSELDPDMPVFSIAQPSLQTSSQSCFAVESSPHQMSLAASESNSTPNSMVATRNALVESTDYRLNDPPSLWVNIQQTRETTRDPVTDRVYHTYSQDKPVTDDWSAGAFGDRLNSFLGVSQRDEAEHHCPPFPDIPDTHDSKWRPLIARNTSSKSWKDNVESDLRRCITEKKVPYIRYDHQVTSNYPVKSHYFSEFPGSCRSRPEEISHLRDENEDYLTHDEDIDVTGRSAMSLNFPIARGSTTHSSREQNDHFDSSWDRNVCGRRCQNPRDYRTHQIPQARVLDKDHSSKRVRQAVRVLDLGNEATRAVPTKVGIAQPQRRVYGSSDYPQVSVSSTSSQALRENTVASKHKRVSLGIERSTNSASKGAQQV</sequence>
<dbReference type="GO" id="GO:0016887">
    <property type="term" value="F:ATP hydrolysis activity"/>
    <property type="evidence" value="ECO:0007669"/>
    <property type="project" value="InterPro"/>
</dbReference>
<feature type="compositionally biased region" description="Polar residues" evidence="1">
    <location>
        <begin position="1471"/>
        <end position="1491"/>
    </location>
</feature>